<feature type="region of interest" description="Disordered" evidence="1">
    <location>
        <begin position="1"/>
        <end position="47"/>
    </location>
</feature>
<evidence type="ECO:0000313" key="3">
    <source>
        <dbReference type="Proteomes" id="UP001215598"/>
    </source>
</evidence>
<comment type="caution">
    <text evidence="2">The sequence shown here is derived from an EMBL/GenBank/DDBJ whole genome shotgun (WGS) entry which is preliminary data.</text>
</comment>
<organism evidence="2 3">
    <name type="scientific">Mycena metata</name>
    <dbReference type="NCBI Taxonomy" id="1033252"/>
    <lineage>
        <taxon>Eukaryota</taxon>
        <taxon>Fungi</taxon>
        <taxon>Dikarya</taxon>
        <taxon>Basidiomycota</taxon>
        <taxon>Agaricomycotina</taxon>
        <taxon>Agaricomycetes</taxon>
        <taxon>Agaricomycetidae</taxon>
        <taxon>Agaricales</taxon>
        <taxon>Marasmiineae</taxon>
        <taxon>Mycenaceae</taxon>
        <taxon>Mycena</taxon>
    </lineage>
</organism>
<dbReference type="AlphaFoldDB" id="A0AAD7HU59"/>
<dbReference type="Proteomes" id="UP001215598">
    <property type="component" value="Unassembled WGS sequence"/>
</dbReference>
<feature type="compositionally biased region" description="Gly residues" evidence="1">
    <location>
        <begin position="11"/>
        <end position="21"/>
    </location>
</feature>
<sequence length="73" mass="7289">MSATNNTPSGAAGGSSGGHGGGPEKDSSGGEEVGGTETIPQETEAERKARLALRSEDLANVNYTEAIINQSGL</sequence>
<dbReference type="EMBL" id="JARKIB010000180">
    <property type="protein sequence ID" value="KAJ7727417.1"/>
    <property type="molecule type" value="Genomic_DNA"/>
</dbReference>
<evidence type="ECO:0000256" key="1">
    <source>
        <dbReference type="SAM" id="MobiDB-lite"/>
    </source>
</evidence>
<protein>
    <submittedName>
        <fullName evidence="2">Uncharacterized protein</fullName>
    </submittedName>
</protein>
<reference evidence="2" key="1">
    <citation type="submission" date="2023-03" db="EMBL/GenBank/DDBJ databases">
        <title>Massive genome expansion in bonnet fungi (Mycena s.s.) driven by repeated elements and novel gene families across ecological guilds.</title>
        <authorList>
            <consortium name="Lawrence Berkeley National Laboratory"/>
            <person name="Harder C.B."/>
            <person name="Miyauchi S."/>
            <person name="Viragh M."/>
            <person name="Kuo A."/>
            <person name="Thoen E."/>
            <person name="Andreopoulos B."/>
            <person name="Lu D."/>
            <person name="Skrede I."/>
            <person name="Drula E."/>
            <person name="Henrissat B."/>
            <person name="Morin E."/>
            <person name="Kohler A."/>
            <person name="Barry K."/>
            <person name="LaButti K."/>
            <person name="Morin E."/>
            <person name="Salamov A."/>
            <person name="Lipzen A."/>
            <person name="Mereny Z."/>
            <person name="Hegedus B."/>
            <person name="Baldrian P."/>
            <person name="Stursova M."/>
            <person name="Weitz H."/>
            <person name="Taylor A."/>
            <person name="Grigoriev I.V."/>
            <person name="Nagy L.G."/>
            <person name="Martin F."/>
            <person name="Kauserud H."/>
        </authorList>
    </citation>
    <scope>NUCLEOTIDE SEQUENCE</scope>
    <source>
        <strain evidence="2">CBHHK182m</strain>
    </source>
</reference>
<keyword evidence="3" id="KW-1185">Reference proteome</keyword>
<accession>A0AAD7HU59</accession>
<proteinExistence type="predicted"/>
<gene>
    <name evidence="2" type="ORF">B0H16DRAFT_1735227</name>
</gene>
<name>A0AAD7HU59_9AGAR</name>
<evidence type="ECO:0000313" key="2">
    <source>
        <dbReference type="EMBL" id="KAJ7727417.1"/>
    </source>
</evidence>